<name>A0ACB7P2H7_9PEZI</name>
<proteinExistence type="predicted"/>
<gene>
    <name evidence="1" type="ORF">F5144DRAFT_594210</name>
</gene>
<organism evidence="1 2">
    <name type="scientific">Chaetomium tenue</name>
    <dbReference type="NCBI Taxonomy" id="1854479"/>
    <lineage>
        <taxon>Eukaryota</taxon>
        <taxon>Fungi</taxon>
        <taxon>Dikarya</taxon>
        <taxon>Ascomycota</taxon>
        <taxon>Pezizomycotina</taxon>
        <taxon>Sordariomycetes</taxon>
        <taxon>Sordariomycetidae</taxon>
        <taxon>Sordariales</taxon>
        <taxon>Chaetomiaceae</taxon>
        <taxon>Chaetomium</taxon>
    </lineage>
</organism>
<protein>
    <submittedName>
        <fullName evidence="1">Uncharacterized protein</fullName>
    </submittedName>
</protein>
<reference evidence="1 2" key="1">
    <citation type="journal article" date="2021" name="Nat. Commun.">
        <title>Genetic determinants of endophytism in the Arabidopsis root mycobiome.</title>
        <authorList>
            <person name="Mesny F."/>
            <person name="Miyauchi S."/>
            <person name="Thiergart T."/>
            <person name="Pickel B."/>
            <person name="Atanasova L."/>
            <person name="Karlsson M."/>
            <person name="Huettel B."/>
            <person name="Barry K.W."/>
            <person name="Haridas S."/>
            <person name="Chen C."/>
            <person name="Bauer D."/>
            <person name="Andreopoulos W."/>
            <person name="Pangilinan J."/>
            <person name="LaButti K."/>
            <person name="Riley R."/>
            <person name="Lipzen A."/>
            <person name="Clum A."/>
            <person name="Drula E."/>
            <person name="Henrissat B."/>
            <person name="Kohler A."/>
            <person name="Grigoriev I.V."/>
            <person name="Martin F.M."/>
            <person name="Hacquard S."/>
        </authorList>
    </citation>
    <scope>NUCLEOTIDE SEQUENCE [LARGE SCALE GENOMIC DNA]</scope>
    <source>
        <strain evidence="1 2">MPI-SDFR-AT-0079</strain>
    </source>
</reference>
<evidence type="ECO:0000313" key="1">
    <source>
        <dbReference type="EMBL" id="KAH6628122.1"/>
    </source>
</evidence>
<comment type="caution">
    <text evidence="1">The sequence shown here is derived from an EMBL/GenBank/DDBJ whole genome shotgun (WGS) entry which is preliminary data.</text>
</comment>
<dbReference type="EMBL" id="JAGIZQ010000005">
    <property type="protein sequence ID" value="KAH6628122.1"/>
    <property type="molecule type" value="Genomic_DNA"/>
</dbReference>
<keyword evidence="2" id="KW-1185">Reference proteome</keyword>
<evidence type="ECO:0000313" key="2">
    <source>
        <dbReference type="Proteomes" id="UP000724584"/>
    </source>
</evidence>
<sequence>MSAYNLAVLRHCGNDDSDCVSVLNKSIAMPESRVPRTRLQSLPTELLREICSYFCGHCLRNGDPWPSWHTRQDHLADPEPLPDPAFRSGYLVLLSLSRVNRTLRAVARDYLYYCPSIQKKSMLWHLVDKPLRPIDPRTREVDVAYPSGCYGECPWNHQHPDVLKGLSGQSMFPTSVKRLAFSVCEVGYNASLASAFPIMAAAPNLEGVYFYDCGSAEINPPHLENLTEISFVNSSLSYDSLRRFMAAVGPRLRKFRIRRTGRWEDMEGGDEFRGYSGEPGLKFYDLIRELMPWKDTLKTLSYTTPEKSRLFHFAFSGLVLLREMSVLESLCAEASFFADDEWLTPSEGSDLLTSTLPSSIRELKLRGYNYLLGSALWGLLSAVKAGRYENLRTIEINVYDANDVDFIDEDSSDANSSDDGSSDGGRSDDDSSDDDSSDADNCAGEEEVSESEVSEDGAREDEDLGGIPPPILELEAIRASFQAAGVDLIIHACLPDI</sequence>
<accession>A0ACB7P2H7</accession>
<dbReference type="Proteomes" id="UP000724584">
    <property type="component" value="Unassembled WGS sequence"/>
</dbReference>